<dbReference type="EMBL" id="MSFL01000168">
    <property type="protein sequence ID" value="PWY61682.1"/>
    <property type="molecule type" value="Genomic_DNA"/>
</dbReference>
<sequence length="61" mass="7019">MLALSCGPEHLRHHRPVLPRTSIGLSRYRQITPPTKNGHAPPSKRSRKSSQSVNPYFVWTW</sequence>
<comment type="caution">
    <text evidence="2">The sequence shown here is derived from an EMBL/GenBank/DDBJ whole genome shotgun (WGS) entry which is preliminary data.</text>
</comment>
<dbReference type="Proteomes" id="UP000247233">
    <property type="component" value="Unassembled WGS sequence"/>
</dbReference>
<proteinExistence type="predicted"/>
<protein>
    <submittedName>
        <fullName evidence="2">Uncharacterized protein</fullName>
    </submittedName>
</protein>
<feature type="region of interest" description="Disordered" evidence="1">
    <location>
        <begin position="1"/>
        <end position="61"/>
    </location>
</feature>
<organism evidence="2 3">
    <name type="scientific">Aspergillus heteromorphus CBS 117.55</name>
    <dbReference type="NCBI Taxonomy" id="1448321"/>
    <lineage>
        <taxon>Eukaryota</taxon>
        <taxon>Fungi</taxon>
        <taxon>Dikarya</taxon>
        <taxon>Ascomycota</taxon>
        <taxon>Pezizomycotina</taxon>
        <taxon>Eurotiomycetes</taxon>
        <taxon>Eurotiomycetidae</taxon>
        <taxon>Eurotiales</taxon>
        <taxon>Aspergillaceae</taxon>
        <taxon>Aspergillus</taxon>
        <taxon>Aspergillus subgen. Circumdati</taxon>
    </lineage>
</organism>
<name>A0A317UME2_9EURO</name>
<dbReference type="VEuPathDB" id="FungiDB:BO70DRAFT_304704"/>
<reference evidence="2 3" key="1">
    <citation type="submission" date="2016-12" db="EMBL/GenBank/DDBJ databases">
        <title>The genomes of Aspergillus section Nigri reveals drivers in fungal speciation.</title>
        <authorList>
            <consortium name="DOE Joint Genome Institute"/>
            <person name="Vesth T.C."/>
            <person name="Nybo J."/>
            <person name="Theobald S."/>
            <person name="Brandl J."/>
            <person name="Frisvad J.C."/>
            <person name="Nielsen K.F."/>
            <person name="Lyhne E.K."/>
            <person name="Kogle M.E."/>
            <person name="Kuo A."/>
            <person name="Riley R."/>
            <person name="Clum A."/>
            <person name="Nolan M."/>
            <person name="Lipzen A."/>
            <person name="Salamov A."/>
            <person name="Henrissat B."/>
            <person name="Wiebenga A."/>
            <person name="De Vries R.P."/>
            <person name="Grigoriev I.V."/>
            <person name="Mortensen U.H."/>
            <person name="Andersen M.R."/>
            <person name="Baker S.E."/>
        </authorList>
    </citation>
    <scope>NUCLEOTIDE SEQUENCE [LARGE SCALE GENOMIC DNA]</scope>
    <source>
        <strain evidence="2 3">CBS 117.55</strain>
    </source>
</reference>
<accession>A0A317UME2</accession>
<evidence type="ECO:0000313" key="2">
    <source>
        <dbReference type="EMBL" id="PWY61682.1"/>
    </source>
</evidence>
<keyword evidence="3" id="KW-1185">Reference proteome</keyword>
<gene>
    <name evidence="2" type="ORF">BO70DRAFT_304704</name>
</gene>
<evidence type="ECO:0000313" key="3">
    <source>
        <dbReference type="Proteomes" id="UP000247233"/>
    </source>
</evidence>
<evidence type="ECO:0000256" key="1">
    <source>
        <dbReference type="SAM" id="MobiDB-lite"/>
    </source>
</evidence>
<dbReference type="AlphaFoldDB" id="A0A317UME2"/>